<dbReference type="PANTHER" id="PTHR35526">
    <property type="entry name" value="ANTI-SIGMA-F FACTOR RSBW-RELATED"/>
    <property type="match status" value="1"/>
</dbReference>
<protein>
    <submittedName>
        <fullName evidence="4">Anti-sigma regulatory factor (Ser/Thr protein kinase)</fullName>
    </submittedName>
</protein>
<evidence type="ECO:0000259" key="3">
    <source>
        <dbReference type="Pfam" id="PF13581"/>
    </source>
</evidence>
<feature type="compositionally biased region" description="Pro residues" evidence="2">
    <location>
        <begin position="1"/>
        <end position="14"/>
    </location>
</feature>
<dbReference type="PANTHER" id="PTHR35526:SF3">
    <property type="entry name" value="ANTI-SIGMA-F FACTOR RSBW"/>
    <property type="match status" value="1"/>
</dbReference>
<gene>
    <name evidence="4" type="ORF">F4562_001030</name>
</gene>
<dbReference type="Gene3D" id="3.30.565.10">
    <property type="entry name" value="Histidine kinase-like ATPase, C-terminal domain"/>
    <property type="match status" value="1"/>
</dbReference>
<accession>A0A7W9IC34</accession>
<keyword evidence="1" id="KW-0723">Serine/threonine-protein kinase</keyword>
<name>A0A7W9IC34_9ACTN</name>
<dbReference type="Proteomes" id="UP000540685">
    <property type="component" value="Unassembled WGS sequence"/>
</dbReference>
<reference evidence="4 5" key="1">
    <citation type="submission" date="2020-08" db="EMBL/GenBank/DDBJ databases">
        <title>Sequencing the genomes of 1000 actinobacteria strains.</title>
        <authorList>
            <person name="Klenk H.-P."/>
        </authorList>
    </citation>
    <scope>NUCLEOTIDE SEQUENCE [LARGE SCALE GENOMIC DNA]</scope>
    <source>
        <strain evidence="4 5">DSM 46887</strain>
    </source>
</reference>
<dbReference type="InterPro" id="IPR036890">
    <property type="entry name" value="HATPase_C_sf"/>
</dbReference>
<keyword evidence="1" id="KW-0808">Transferase</keyword>
<evidence type="ECO:0000256" key="1">
    <source>
        <dbReference type="ARBA" id="ARBA00022527"/>
    </source>
</evidence>
<keyword evidence="5" id="KW-1185">Reference proteome</keyword>
<feature type="domain" description="Histidine kinase/HSP90-like ATPase" evidence="3">
    <location>
        <begin position="77"/>
        <end position="175"/>
    </location>
</feature>
<feature type="region of interest" description="Disordered" evidence="2">
    <location>
        <begin position="1"/>
        <end position="77"/>
    </location>
</feature>
<dbReference type="InterPro" id="IPR050267">
    <property type="entry name" value="Anti-sigma-factor_SerPK"/>
</dbReference>
<feature type="region of interest" description="Disordered" evidence="2">
    <location>
        <begin position="200"/>
        <end position="223"/>
    </location>
</feature>
<feature type="compositionally biased region" description="Basic and acidic residues" evidence="2">
    <location>
        <begin position="213"/>
        <end position="223"/>
    </location>
</feature>
<organism evidence="4 5">
    <name type="scientific">Streptosporangium becharense</name>
    <dbReference type="NCBI Taxonomy" id="1816182"/>
    <lineage>
        <taxon>Bacteria</taxon>
        <taxon>Bacillati</taxon>
        <taxon>Actinomycetota</taxon>
        <taxon>Actinomycetes</taxon>
        <taxon>Streptosporangiales</taxon>
        <taxon>Streptosporangiaceae</taxon>
        <taxon>Streptosporangium</taxon>
    </lineage>
</organism>
<feature type="compositionally biased region" description="Basic and acidic residues" evidence="2">
    <location>
        <begin position="15"/>
        <end position="24"/>
    </location>
</feature>
<dbReference type="InterPro" id="IPR003594">
    <property type="entry name" value="HATPase_dom"/>
</dbReference>
<dbReference type="AlphaFoldDB" id="A0A7W9IC34"/>
<proteinExistence type="predicted"/>
<keyword evidence="1" id="KW-0418">Kinase</keyword>
<dbReference type="GO" id="GO:0004674">
    <property type="term" value="F:protein serine/threonine kinase activity"/>
    <property type="evidence" value="ECO:0007669"/>
    <property type="project" value="UniProtKB-KW"/>
</dbReference>
<evidence type="ECO:0000313" key="4">
    <source>
        <dbReference type="EMBL" id="MBB5817968.1"/>
    </source>
</evidence>
<dbReference type="EMBL" id="JACHMP010000001">
    <property type="protein sequence ID" value="MBB5817968.1"/>
    <property type="molecule type" value="Genomic_DNA"/>
</dbReference>
<dbReference type="Pfam" id="PF13581">
    <property type="entry name" value="HATPase_c_2"/>
    <property type="match status" value="1"/>
</dbReference>
<evidence type="ECO:0000256" key="2">
    <source>
        <dbReference type="SAM" id="MobiDB-lite"/>
    </source>
</evidence>
<comment type="caution">
    <text evidence="4">The sequence shown here is derived from an EMBL/GenBank/DDBJ whole genome shotgun (WGS) entry which is preliminary data.</text>
</comment>
<evidence type="ECO:0000313" key="5">
    <source>
        <dbReference type="Proteomes" id="UP000540685"/>
    </source>
</evidence>
<dbReference type="RefSeq" id="WP_184548183.1">
    <property type="nucleotide sequence ID" value="NZ_JACHMP010000001.1"/>
</dbReference>
<sequence>MRPAPDAPANPPGPHAEHPTDARTGHPGGTHAGHPSGARPARPLLPGGKAAPGTPAEARPGAAGVSVTALHPGSASRRARAVVREVLRAAGVSPDDVADAETAAAELAANCERHAHPPYELRLLRLAGVPVWCELLDGDPDLGWIPALLGRSRPPAAPDPLAESGRGLVLVRELSLGHCRAYLTTASTGAPAKAVAFALPTRSGTRLTGPPRPDPDHRPRLRP</sequence>